<dbReference type="EMBL" id="GAIX01007050">
    <property type="protein sequence ID" value="JAA85510.1"/>
    <property type="molecule type" value="Transcribed_RNA"/>
</dbReference>
<feature type="domain" description="C2H2-type" evidence="1">
    <location>
        <begin position="138"/>
        <end position="160"/>
    </location>
</feature>
<feature type="non-terminal residue" evidence="2">
    <location>
        <position position="166"/>
    </location>
</feature>
<dbReference type="InterPro" id="IPR013087">
    <property type="entry name" value="Znf_C2H2_type"/>
</dbReference>
<dbReference type="Pfam" id="PF05605">
    <property type="entry name" value="zf-Di19"/>
    <property type="match status" value="1"/>
</dbReference>
<feature type="domain" description="C2H2-type" evidence="1">
    <location>
        <begin position="44"/>
        <end position="65"/>
    </location>
</feature>
<feature type="domain" description="C2H2-type" evidence="1">
    <location>
        <begin position="74"/>
        <end position="96"/>
    </location>
</feature>
<dbReference type="Gene3D" id="3.30.160.60">
    <property type="entry name" value="Classic Zinc Finger"/>
    <property type="match status" value="1"/>
</dbReference>
<dbReference type="SMART" id="SM00355">
    <property type="entry name" value="ZnF_C2H2"/>
    <property type="match status" value="4"/>
</dbReference>
<evidence type="ECO:0000313" key="2">
    <source>
        <dbReference type="EMBL" id="JAA85510.1"/>
    </source>
</evidence>
<protein>
    <submittedName>
        <fullName evidence="2">Krueppel c2h2-type zinc finger protein</fullName>
    </submittedName>
</protein>
<feature type="domain" description="C2H2-type" evidence="1">
    <location>
        <begin position="100"/>
        <end position="121"/>
    </location>
</feature>
<organism evidence="2">
    <name type="scientific">Pararge aegeria</name>
    <name type="common">speckled wood butterfly</name>
    <dbReference type="NCBI Taxonomy" id="116150"/>
    <lineage>
        <taxon>Eukaryota</taxon>
        <taxon>Metazoa</taxon>
        <taxon>Ecdysozoa</taxon>
        <taxon>Arthropoda</taxon>
        <taxon>Hexapoda</taxon>
        <taxon>Insecta</taxon>
        <taxon>Pterygota</taxon>
        <taxon>Neoptera</taxon>
        <taxon>Endopterygota</taxon>
        <taxon>Lepidoptera</taxon>
        <taxon>Glossata</taxon>
        <taxon>Ditrysia</taxon>
        <taxon>Papilionoidea</taxon>
        <taxon>Nymphalidae</taxon>
        <taxon>Satyrinae</taxon>
        <taxon>Satyrini</taxon>
        <taxon>Parargina</taxon>
        <taxon>Pararge</taxon>
    </lineage>
</organism>
<name>S4PEJ6_9NEOP</name>
<evidence type="ECO:0000259" key="1">
    <source>
        <dbReference type="SMART" id="SM00355"/>
    </source>
</evidence>
<accession>S4PEJ6</accession>
<sequence length="166" mass="19060">YNDTLINKKVESSCNDELLKTEPNATVPTNNILYNFNDTVSKRVTCKLCQKDLSIRSIDSHMARHHPGADKRRVKCDLCDNYVLKSKLNRHIALMHNSGFLCRYCKSNYDSKEGLVEHISHCTQKKKRRISESSRELRQCDECNKTMQRGSLKLHKATAHAGLRPA</sequence>
<dbReference type="InterPro" id="IPR008598">
    <property type="entry name" value="Di19_Zn-bd"/>
</dbReference>
<proteinExistence type="predicted"/>
<reference evidence="2" key="1">
    <citation type="journal article" date="2013" name="BMC Genomics">
        <title>Unscrambling butterfly oogenesis.</title>
        <authorList>
            <person name="Carter J.M."/>
            <person name="Baker S.C."/>
            <person name="Pink R."/>
            <person name="Carter D.R."/>
            <person name="Collins A."/>
            <person name="Tomlin J."/>
            <person name="Gibbs M."/>
            <person name="Breuker C.J."/>
        </authorList>
    </citation>
    <scope>NUCLEOTIDE SEQUENCE</scope>
    <source>
        <tissue evidence="2">Ovary</tissue>
    </source>
</reference>
<dbReference type="AlphaFoldDB" id="S4PEJ6"/>
<feature type="non-terminal residue" evidence="2">
    <location>
        <position position="1"/>
    </location>
</feature>
<reference evidence="2" key="2">
    <citation type="submission" date="2013-05" db="EMBL/GenBank/DDBJ databases">
        <authorList>
            <person name="Carter J.-M."/>
            <person name="Baker S.C."/>
            <person name="Pink R."/>
            <person name="Carter D.R.F."/>
            <person name="Collins A."/>
            <person name="Tomlin J."/>
            <person name="Gibbs M."/>
            <person name="Breuker C.J."/>
        </authorList>
    </citation>
    <scope>NUCLEOTIDE SEQUENCE</scope>
    <source>
        <tissue evidence="2">Ovary</tissue>
    </source>
</reference>